<dbReference type="InterPro" id="IPR011990">
    <property type="entry name" value="TPR-like_helical_dom_sf"/>
</dbReference>
<reference evidence="4" key="1">
    <citation type="submission" date="2025-08" db="UniProtKB">
        <authorList>
            <consortium name="RefSeq"/>
        </authorList>
    </citation>
    <scope>IDENTIFICATION</scope>
</reference>
<evidence type="ECO:0000313" key="4">
    <source>
        <dbReference type="RefSeq" id="XP_008301982.1"/>
    </source>
</evidence>
<gene>
    <name evidence="4" type="primary">tex11</name>
</gene>
<dbReference type="SUPFAM" id="SSF48452">
    <property type="entry name" value="TPR-like"/>
    <property type="match status" value="1"/>
</dbReference>
<name>A0A9Y4NRK2_9TELE</name>
<dbReference type="RefSeq" id="XP_008301982.1">
    <property type="nucleotide sequence ID" value="XM_008303760.1"/>
</dbReference>
<dbReference type="CTD" id="56159"/>
<dbReference type="SMART" id="SM00028">
    <property type="entry name" value="TPR"/>
    <property type="match status" value="2"/>
</dbReference>
<dbReference type="Gene3D" id="1.25.40.10">
    <property type="entry name" value="Tetratricopeptide repeat domain"/>
    <property type="match status" value="1"/>
</dbReference>
<keyword evidence="1" id="KW-0469">Meiosis</keyword>
<dbReference type="PANTHER" id="PTHR38487:SF1">
    <property type="entry name" value="PROTEIN ZIP4 HOMOLOG"/>
    <property type="match status" value="1"/>
</dbReference>
<keyword evidence="3" id="KW-1185">Reference proteome</keyword>
<evidence type="ECO:0000313" key="3">
    <source>
        <dbReference type="Proteomes" id="UP000694891"/>
    </source>
</evidence>
<dbReference type="InterPro" id="IPR013940">
    <property type="entry name" value="Spo22/ZIP4/TEX11"/>
</dbReference>
<accession>A0A9Y4NRK2</accession>
<evidence type="ECO:0000256" key="2">
    <source>
        <dbReference type="ARBA" id="ARBA00031845"/>
    </source>
</evidence>
<dbReference type="AlphaFoldDB" id="A0A9Y4NRK2"/>
<dbReference type="Pfam" id="PF08631">
    <property type="entry name" value="SPO22"/>
    <property type="match status" value="1"/>
</dbReference>
<dbReference type="GeneID" id="103373770"/>
<protein>
    <recommendedName>
        <fullName evidence="2">Protein ZIP4 homolog</fullName>
    </recommendedName>
</protein>
<evidence type="ECO:0000256" key="1">
    <source>
        <dbReference type="ARBA" id="ARBA00023254"/>
    </source>
</evidence>
<organism evidence="3 4">
    <name type="scientific">Stegastes partitus</name>
    <name type="common">bicolor damselfish</name>
    <dbReference type="NCBI Taxonomy" id="144197"/>
    <lineage>
        <taxon>Eukaryota</taxon>
        <taxon>Metazoa</taxon>
        <taxon>Chordata</taxon>
        <taxon>Craniata</taxon>
        <taxon>Vertebrata</taxon>
        <taxon>Euteleostomi</taxon>
        <taxon>Actinopterygii</taxon>
        <taxon>Neopterygii</taxon>
        <taxon>Teleostei</taxon>
        <taxon>Neoteleostei</taxon>
        <taxon>Acanthomorphata</taxon>
        <taxon>Ovalentaria</taxon>
        <taxon>Pomacentridae</taxon>
        <taxon>Stegastes</taxon>
    </lineage>
</organism>
<dbReference type="InterPro" id="IPR019734">
    <property type="entry name" value="TPR_rpt"/>
</dbReference>
<sequence>MEEFVSTIKSLTEKLQQKQLTDREEVIEKLFSEVSGLEPFPKMPDPQLEQCAIQLWNWAVTKNVDATISDNQKAKVRHVACSLLHCCEPENPTEGVIRKQILMASKTGRTWLDCKNPQMADNFLSLAVKSLEALYNQLTSKDEGAADVASSKADVEKDLLRILSSQAESAITQGNNQEAVVYIQRCKDMLLRVPKDTTFLSLMCYNFGVDMYHVRKLKDSAFWLSQSYDIGKMNVKYAPGSDVLAKILRLLATVYLEWDCQGFQDKALSAVSLANKECVSPFGLYLKIKILLRCGASDNHIRAGLNEMLESEASVEVCLRTVELLMCDDREVLAFEYLKSVCQHFESSPDQGAALVLHIELLLQRGKELLGKQKIEDIITGHYTGKQLTPQALTKLHVILWDKAAKHFDTSNYSEALQWYNYSLSFFKAGQMEPNLARLQRNRASCFLLLKQLEKAKEAIKEAERCDPDCIFTQFSVYKIAVQENNVEKAAEALNAMGRLSKSPVASEDRLLVSENAASCLFSLSAQIALESGQKDTARKALECVCNNSDDEDKILIALRCLVRLVLPAAEKPDDELSDVNLDILLSYVKMALQTLSHHSHMTAEQRTEEANWFRKTAWNLALSCERYPDRMRDFFVLSYQLSQLCPPDRTLLMGQRTCLLMAAATSLELCRKSPHSAQIEELTQALEHILMCWEIGKTLKASGSFPADPTDSLLLLYEFEARAKLNDPKVEMILESVLELENVEAKVLEAIAALAMEPPAHFPLLCKKALRVALSLHKKQPQPDLAHCSKCIHTLIKLSLPSGVSEVEAHVLKEVWDYYVEALSIIAAAPDDFPEMETLWLLTRAWNTGILLYSLAQYPEAEKWCGLAMSFIRHLGSLQETYETQMPGLYSEILDRLDKAKRNHNMEY</sequence>
<proteinExistence type="predicted"/>
<dbReference type="PANTHER" id="PTHR38487">
    <property type="entry name" value="TESTIS EXPRESSED 11"/>
    <property type="match status" value="1"/>
</dbReference>
<dbReference type="GO" id="GO:0051321">
    <property type="term" value="P:meiotic cell cycle"/>
    <property type="evidence" value="ECO:0007669"/>
    <property type="project" value="UniProtKB-KW"/>
</dbReference>
<dbReference type="Proteomes" id="UP000694891">
    <property type="component" value="Unplaced"/>
</dbReference>